<organism evidence="2 3">
    <name type="scientific">Pseudoduganella dura</name>
    <dbReference type="NCBI Taxonomy" id="321982"/>
    <lineage>
        <taxon>Bacteria</taxon>
        <taxon>Pseudomonadati</taxon>
        <taxon>Pseudomonadota</taxon>
        <taxon>Betaproteobacteria</taxon>
        <taxon>Burkholderiales</taxon>
        <taxon>Oxalobacteraceae</taxon>
        <taxon>Telluria group</taxon>
        <taxon>Pseudoduganella</taxon>
    </lineage>
</organism>
<feature type="transmembrane region" description="Helical" evidence="1">
    <location>
        <begin position="16"/>
        <end position="39"/>
    </location>
</feature>
<name>A0A6I3XPH4_9BURK</name>
<reference evidence="2 3" key="1">
    <citation type="submission" date="2019-11" db="EMBL/GenBank/DDBJ databases">
        <title>Draft Genome Sequences of Six Type Strains of the Genus Massilia.</title>
        <authorList>
            <person name="Miess H."/>
            <person name="Frediansyah A."/>
            <person name="Goeker M."/>
            <person name="Gross H."/>
        </authorList>
    </citation>
    <scope>NUCLEOTIDE SEQUENCE [LARGE SCALE GENOMIC DNA]</scope>
    <source>
        <strain evidence="2 3">DSM 17513</strain>
    </source>
</reference>
<proteinExistence type="predicted"/>
<evidence type="ECO:0000313" key="3">
    <source>
        <dbReference type="Proteomes" id="UP000431684"/>
    </source>
</evidence>
<dbReference type="Proteomes" id="UP000431684">
    <property type="component" value="Unassembled WGS sequence"/>
</dbReference>
<dbReference type="EMBL" id="WNWM01000002">
    <property type="protein sequence ID" value="MUI16510.1"/>
    <property type="molecule type" value="Genomic_DNA"/>
</dbReference>
<keyword evidence="1" id="KW-0472">Membrane</keyword>
<comment type="caution">
    <text evidence="2">The sequence shown here is derived from an EMBL/GenBank/DDBJ whole genome shotgun (WGS) entry which is preliminary data.</text>
</comment>
<evidence type="ECO:0000313" key="2">
    <source>
        <dbReference type="EMBL" id="MUI16510.1"/>
    </source>
</evidence>
<keyword evidence="1" id="KW-1133">Transmembrane helix</keyword>
<accession>A0A6I3XPH4</accession>
<evidence type="ECO:0000256" key="1">
    <source>
        <dbReference type="SAM" id="Phobius"/>
    </source>
</evidence>
<gene>
    <name evidence="2" type="ORF">GJV26_29225</name>
</gene>
<keyword evidence="1" id="KW-0812">Transmembrane</keyword>
<keyword evidence="3" id="KW-1185">Reference proteome</keyword>
<protein>
    <submittedName>
        <fullName evidence="2">Agglutinin biogenesis protein MshP</fullName>
    </submittedName>
</protein>
<dbReference type="AlphaFoldDB" id="A0A6I3XPH4"/>
<sequence length="148" mass="15167">MTAAHYPRHLARSRGVSIVTAIFLLVVLSGIGAAIVTFATAQQQASALDLLGTRAYEAARTGIEYGLYQQQQAGGGACGANFTAPGTLSQMTVSVTCVQAPPNVMADGVTTLTQTTITATACNQPANGACPNAAPGVDYVQRVVRVVL</sequence>
<dbReference type="OrthoDB" id="8536494at2"/>